<feature type="domain" description="F5/8 type C" evidence="1">
    <location>
        <begin position="221"/>
        <end position="346"/>
    </location>
</feature>
<dbReference type="Proteomes" id="UP001470230">
    <property type="component" value="Unassembled WGS sequence"/>
</dbReference>
<proteinExistence type="predicted"/>
<name>A0ABR2HBB5_9EUKA</name>
<dbReference type="PANTHER" id="PTHR47457:SF1">
    <property type="entry name" value="BTB DOMAIN-CONTAINING PROTEIN-RELATED"/>
    <property type="match status" value="1"/>
</dbReference>
<dbReference type="Gene3D" id="2.60.120.260">
    <property type="entry name" value="Galactose-binding domain-like"/>
    <property type="match status" value="1"/>
</dbReference>
<protein>
    <recommendedName>
        <fullName evidence="1">F5/8 type C domain-containing protein</fullName>
    </recommendedName>
</protein>
<reference evidence="2 3" key="1">
    <citation type="submission" date="2024-04" db="EMBL/GenBank/DDBJ databases">
        <title>Tritrichomonas musculus Genome.</title>
        <authorList>
            <person name="Alves-Ferreira E."/>
            <person name="Grigg M."/>
            <person name="Lorenzi H."/>
            <person name="Galac M."/>
        </authorList>
    </citation>
    <scope>NUCLEOTIDE SEQUENCE [LARGE SCALE GENOMIC DNA]</scope>
    <source>
        <strain evidence="2 3">EAF2021</strain>
    </source>
</reference>
<evidence type="ECO:0000313" key="2">
    <source>
        <dbReference type="EMBL" id="KAK8843207.1"/>
    </source>
</evidence>
<sequence length="366" mass="42411">MNQLSSGYSIDLDENMISNFLLVSVILGNSELYSKIFDKLTKEKDAIQIDEIVKIIQYFKDYDSISSNVDCNSYISHIASHFHAIDTDKLKQLQLSTLYLILRDEHLKVKSEDSLLDFIKEVLSSCKFESDEMESEVRKKFFEVVDINGLSIEKFSEFIDQLTVSEISEKLWDLLKKLIKFGSFSKVLYNNEPNGRFKGIIHKLGNGNSKSVIDNKIVDFTSSSVTNSNENHKPSSAIEYENKSSSYYFHSKGDDKDAWLCFDFKERKVKPTHYSLKSFATSKQNFNIQSWNIEGSNDGTKWEVLDSRQNEKSLDDKDASNTFKITNSSDFYRYLRIHQTGPNTYQNTDYRFIIRSIEYFGIIQED</sequence>
<dbReference type="SUPFAM" id="SSF49785">
    <property type="entry name" value="Galactose-binding domain-like"/>
    <property type="match status" value="1"/>
</dbReference>
<dbReference type="PANTHER" id="PTHR47457">
    <property type="entry name" value="OS05G0345500 PROTEIN"/>
    <property type="match status" value="1"/>
</dbReference>
<dbReference type="Pfam" id="PF00754">
    <property type="entry name" value="F5_F8_type_C"/>
    <property type="match status" value="1"/>
</dbReference>
<keyword evidence="3" id="KW-1185">Reference proteome</keyword>
<dbReference type="InterPro" id="IPR000421">
    <property type="entry name" value="FA58C"/>
</dbReference>
<gene>
    <name evidence="2" type="ORF">M9Y10_025055</name>
</gene>
<evidence type="ECO:0000259" key="1">
    <source>
        <dbReference type="Pfam" id="PF00754"/>
    </source>
</evidence>
<evidence type="ECO:0000313" key="3">
    <source>
        <dbReference type="Proteomes" id="UP001470230"/>
    </source>
</evidence>
<dbReference type="InterPro" id="IPR008979">
    <property type="entry name" value="Galactose-bd-like_sf"/>
</dbReference>
<comment type="caution">
    <text evidence="2">The sequence shown here is derived from an EMBL/GenBank/DDBJ whole genome shotgun (WGS) entry which is preliminary data.</text>
</comment>
<dbReference type="EMBL" id="JAPFFF010000035">
    <property type="protein sequence ID" value="KAK8843207.1"/>
    <property type="molecule type" value="Genomic_DNA"/>
</dbReference>
<organism evidence="2 3">
    <name type="scientific">Tritrichomonas musculus</name>
    <dbReference type="NCBI Taxonomy" id="1915356"/>
    <lineage>
        <taxon>Eukaryota</taxon>
        <taxon>Metamonada</taxon>
        <taxon>Parabasalia</taxon>
        <taxon>Tritrichomonadida</taxon>
        <taxon>Tritrichomonadidae</taxon>
        <taxon>Tritrichomonas</taxon>
    </lineage>
</organism>
<accession>A0ABR2HBB5</accession>